<accession>A0A195B021</accession>
<feature type="region of interest" description="Disordered" evidence="1">
    <location>
        <begin position="62"/>
        <end position="85"/>
    </location>
</feature>
<proteinExistence type="predicted"/>
<dbReference type="Proteomes" id="UP000078540">
    <property type="component" value="Unassembled WGS sequence"/>
</dbReference>
<sequence>MSDVSTRSLFLLVGQNWIKLPGKTAANKVLFAARFLRNLIKLGTVLRLTVLPAKINLTSDTESAGRYSRSEVDGASSRGQRKPRINLSRFFGRNKDKVSGADTDTMKTVVTIDDEKLQTVEPAVQEGRTNPPTGEGGIVYAELDLTQQQQGVTPRRINEDKTEYAEILYTKPETEETVDK</sequence>
<evidence type="ECO:0000313" key="2">
    <source>
        <dbReference type="EMBL" id="KYM77640.1"/>
    </source>
</evidence>
<dbReference type="AlphaFoldDB" id="A0A195B021"/>
<dbReference type="EMBL" id="KQ976694">
    <property type="protein sequence ID" value="KYM77640.1"/>
    <property type="molecule type" value="Genomic_DNA"/>
</dbReference>
<keyword evidence="3" id="KW-1185">Reference proteome</keyword>
<name>A0A195B021_9HYME</name>
<gene>
    <name evidence="2" type="ORF">ALC53_11982</name>
</gene>
<dbReference type="STRING" id="520822.A0A195B021"/>
<reference evidence="2 3" key="1">
    <citation type="submission" date="2015-09" db="EMBL/GenBank/DDBJ databases">
        <title>Atta colombica WGS genome.</title>
        <authorList>
            <person name="Nygaard S."/>
            <person name="Hu H."/>
            <person name="Boomsma J."/>
            <person name="Zhang G."/>
        </authorList>
    </citation>
    <scope>NUCLEOTIDE SEQUENCE [LARGE SCALE GENOMIC DNA]</scope>
    <source>
        <strain evidence="2">Treedump-2</strain>
        <tissue evidence="2">Whole body</tissue>
    </source>
</reference>
<evidence type="ECO:0000313" key="3">
    <source>
        <dbReference type="Proteomes" id="UP000078540"/>
    </source>
</evidence>
<evidence type="ECO:0000256" key="1">
    <source>
        <dbReference type="SAM" id="MobiDB-lite"/>
    </source>
</evidence>
<organism evidence="2 3">
    <name type="scientific">Atta colombica</name>
    <dbReference type="NCBI Taxonomy" id="520822"/>
    <lineage>
        <taxon>Eukaryota</taxon>
        <taxon>Metazoa</taxon>
        <taxon>Ecdysozoa</taxon>
        <taxon>Arthropoda</taxon>
        <taxon>Hexapoda</taxon>
        <taxon>Insecta</taxon>
        <taxon>Pterygota</taxon>
        <taxon>Neoptera</taxon>
        <taxon>Endopterygota</taxon>
        <taxon>Hymenoptera</taxon>
        <taxon>Apocrita</taxon>
        <taxon>Aculeata</taxon>
        <taxon>Formicoidea</taxon>
        <taxon>Formicidae</taxon>
        <taxon>Myrmicinae</taxon>
        <taxon>Atta</taxon>
    </lineage>
</organism>
<protein>
    <submittedName>
        <fullName evidence="2">Uncharacterized protein</fullName>
    </submittedName>
</protein>